<dbReference type="PANTHER" id="PTHR35602">
    <property type="entry name" value="ESTERASE YQIA-RELATED"/>
    <property type="match status" value="1"/>
</dbReference>
<dbReference type="InterPro" id="IPR029058">
    <property type="entry name" value="AB_hydrolase_fold"/>
</dbReference>
<dbReference type="Pfam" id="PF05728">
    <property type="entry name" value="UPF0227"/>
    <property type="match status" value="1"/>
</dbReference>
<dbReference type="AlphaFoldDB" id="A0A1B8PIJ2"/>
<reference evidence="1 2" key="1">
    <citation type="submission" date="2016-06" db="EMBL/GenBank/DDBJ databases">
        <title>Draft genome of Moraxella nonliquefaciens CCUG 60284.</title>
        <authorList>
            <person name="Salva-Serra F."/>
            <person name="Engstrom-Jakobsson H."/>
            <person name="Thorell K."/>
            <person name="Gonzales-Siles L."/>
            <person name="Karlsson R."/>
            <person name="Boulund F."/>
            <person name="Engstrand L."/>
            <person name="Kristiansson E."/>
            <person name="Moore E."/>
        </authorList>
    </citation>
    <scope>NUCLEOTIDE SEQUENCE [LARGE SCALE GENOMIC DNA]</scope>
    <source>
        <strain evidence="1 2">CCUG 60284</strain>
    </source>
</reference>
<comment type="caution">
    <text evidence="1">The sequence shown here is derived from an EMBL/GenBank/DDBJ whole genome shotgun (WGS) entry which is preliminary data.</text>
</comment>
<evidence type="ECO:0008006" key="3">
    <source>
        <dbReference type="Google" id="ProtNLM"/>
    </source>
</evidence>
<evidence type="ECO:0000313" key="2">
    <source>
        <dbReference type="Proteomes" id="UP000092671"/>
    </source>
</evidence>
<protein>
    <recommendedName>
        <fullName evidence="3">Esterase</fullName>
    </recommendedName>
</protein>
<dbReference type="SUPFAM" id="SSF53474">
    <property type="entry name" value="alpha/beta-Hydrolases"/>
    <property type="match status" value="1"/>
</dbReference>
<accession>A0A1B8PIJ2</accession>
<evidence type="ECO:0000313" key="1">
    <source>
        <dbReference type="EMBL" id="OBX48910.1"/>
    </source>
</evidence>
<organism evidence="1 2">
    <name type="scientific">Moraxella nonliquefaciens</name>
    <dbReference type="NCBI Taxonomy" id="478"/>
    <lineage>
        <taxon>Bacteria</taxon>
        <taxon>Pseudomonadati</taxon>
        <taxon>Pseudomonadota</taxon>
        <taxon>Gammaproteobacteria</taxon>
        <taxon>Moraxellales</taxon>
        <taxon>Moraxellaceae</taxon>
        <taxon>Moraxella</taxon>
    </lineage>
</organism>
<dbReference type="Gene3D" id="3.40.50.1820">
    <property type="entry name" value="alpha/beta hydrolase"/>
    <property type="match status" value="1"/>
</dbReference>
<dbReference type="InterPro" id="IPR008886">
    <property type="entry name" value="UPF0227/Esterase_YqiA"/>
</dbReference>
<dbReference type="OrthoDB" id="9814831at2"/>
<proteinExistence type="predicted"/>
<dbReference type="PANTHER" id="PTHR35602:SF3">
    <property type="entry name" value="ESTERASE YQIA"/>
    <property type="match status" value="1"/>
</dbReference>
<name>A0A1B8PIJ2_MORNO</name>
<dbReference type="EMBL" id="LZDN01000040">
    <property type="protein sequence ID" value="OBX48910.1"/>
    <property type="molecule type" value="Genomic_DNA"/>
</dbReference>
<sequence>MTIIYLHGLDSGPNANKAIITASHAKEYGIDTLRPNLNCPPDDVVDKLLRLIQKNPNAVLVGSSLGGYFATLMSDMTGMPALLLNPSIRPDLSFVRFLKGNFDRQLLTDDAIIYTTTGGWQIRHGDLAWFEKHRLTVKNPHKIRVLLKMGDELLDAHATKVFFESRGADVLAQDGGDHRMSDYDKQVGRVVEWVRIHC</sequence>
<dbReference type="Proteomes" id="UP000092671">
    <property type="component" value="Unassembled WGS sequence"/>
</dbReference>
<gene>
    <name evidence="1" type="ORF">A9Z60_04325</name>
</gene>